<dbReference type="PANTHER" id="PTHR30047:SF7">
    <property type="entry name" value="HIGH-AFFINITY CHOLINE TRANSPORT PROTEIN"/>
    <property type="match status" value="1"/>
</dbReference>
<feature type="transmembrane region" description="Helical" evidence="7">
    <location>
        <begin position="409"/>
        <end position="442"/>
    </location>
</feature>
<dbReference type="InterPro" id="IPR000060">
    <property type="entry name" value="BCCT_transptr"/>
</dbReference>
<keyword evidence="3" id="KW-1003">Cell membrane</keyword>
<gene>
    <name evidence="8" type="ORF">METZ01_LOCUS30018</name>
</gene>
<protein>
    <recommendedName>
        <fullName evidence="9">Glycine betaine transporter</fullName>
    </recommendedName>
</protein>
<feature type="transmembrane region" description="Helical" evidence="7">
    <location>
        <begin position="151"/>
        <end position="169"/>
    </location>
</feature>
<evidence type="ECO:0000256" key="1">
    <source>
        <dbReference type="ARBA" id="ARBA00004651"/>
    </source>
</evidence>
<dbReference type="PANTHER" id="PTHR30047">
    <property type="entry name" value="HIGH-AFFINITY CHOLINE TRANSPORT PROTEIN-RELATED"/>
    <property type="match status" value="1"/>
</dbReference>
<feature type="transmembrane region" description="Helical" evidence="7">
    <location>
        <begin position="189"/>
        <end position="215"/>
    </location>
</feature>
<dbReference type="GO" id="GO:0022857">
    <property type="term" value="F:transmembrane transporter activity"/>
    <property type="evidence" value="ECO:0007669"/>
    <property type="project" value="InterPro"/>
</dbReference>
<feature type="transmembrane region" description="Helical" evidence="7">
    <location>
        <begin position="92"/>
        <end position="113"/>
    </location>
</feature>
<proteinExistence type="predicted"/>
<name>A0A381QE68_9ZZZZ</name>
<evidence type="ECO:0008006" key="9">
    <source>
        <dbReference type="Google" id="ProtNLM"/>
    </source>
</evidence>
<feature type="transmembrane region" description="Helical" evidence="7">
    <location>
        <begin position="268"/>
        <end position="292"/>
    </location>
</feature>
<keyword evidence="5 7" id="KW-1133">Transmembrane helix</keyword>
<sequence>MKKLLNHLSGTNLFLTSLSSLLVIAFLIFILVNPNLVSDFADFWKTLIAQRFASYLIWIVTLVAIFTIVIALTPFGKITLGKDGESPEFSRFSWFAMLFGAGVGTGILFYGVAEPISHLQNNPFLSLENIQPITPEAAVIAQRVTLFHWGFHGWACYSFVGLCLGYFSYRKGLPLTIRSALYPFMGDKIYGFAGDIVDLVAVFSTLFGISVSLGLGASQMASGLQYLFNFEVTPFFKLGLILFVSAIATISVASGLNKGIKLLSEINIWLCIILLSFIIFAGPTLTILSSLISSTLDYFATLLPMSVWVDPNEDNGWQSTWTLFYWGWWISWGPFVGMFMARISRGRTLREYVAGTLLFPVLIGFFWLIVFGATALDLQLNGGGGLVEAVNLDITQAIFTAYELLDVGWATWVIALLTTILIATWFITSSDSATLVICTILCLGKKRPPTALRIFWGAVIGCVAGLLLLFGGLTALQTASTSIAIPFSVILIFMMFGLVKSLWESER</sequence>
<dbReference type="NCBIfam" id="TIGR00842">
    <property type="entry name" value="bcct"/>
    <property type="match status" value="1"/>
</dbReference>
<feature type="transmembrane region" description="Helical" evidence="7">
    <location>
        <begin position="235"/>
        <end position="256"/>
    </location>
</feature>
<dbReference type="GO" id="GO:0005886">
    <property type="term" value="C:plasma membrane"/>
    <property type="evidence" value="ECO:0007669"/>
    <property type="project" value="UniProtKB-SubCell"/>
</dbReference>
<feature type="transmembrane region" description="Helical" evidence="7">
    <location>
        <begin position="454"/>
        <end position="477"/>
    </location>
</feature>
<feature type="transmembrane region" description="Helical" evidence="7">
    <location>
        <begin position="52"/>
        <end position="72"/>
    </location>
</feature>
<evidence type="ECO:0000313" key="8">
    <source>
        <dbReference type="EMBL" id="SUZ77164.1"/>
    </source>
</evidence>
<keyword evidence="2" id="KW-0813">Transport</keyword>
<dbReference type="Pfam" id="PF02028">
    <property type="entry name" value="BCCT"/>
    <property type="match status" value="1"/>
</dbReference>
<evidence type="ECO:0000256" key="2">
    <source>
        <dbReference type="ARBA" id="ARBA00022448"/>
    </source>
</evidence>
<comment type="subcellular location">
    <subcellularLocation>
        <location evidence="1">Cell membrane</location>
        <topology evidence="1">Multi-pass membrane protein</topology>
    </subcellularLocation>
</comment>
<dbReference type="EMBL" id="UINC01001305">
    <property type="protein sequence ID" value="SUZ77164.1"/>
    <property type="molecule type" value="Genomic_DNA"/>
</dbReference>
<keyword evidence="6 7" id="KW-0472">Membrane</keyword>
<evidence type="ECO:0000256" key="5">
    <source>
        <dbReference type="ARBA" id="ARBA00022989"/>
    </source>
</evidence>
<evidence type="ECO:0000256" key="3">
    <source>
        <dbReference type="ARBA" id="ARBA00022475"/>
    </source>
</evidence>
<dbReference type="AlphaFoldDB" id="A0A381QE68"/>
<organism evidence="8">
    <name type="scientific">marine metagenome</name>
    <dbReference type="NCBI Taxonomy" id="408172"/>
    <lineage>
        <taxon>unclassified sequences</taxon>
        <taxon>metagenomes</taxon>
        <taxon>ecological metagenomes</taxon>
    </lineage>
</organism>
<feature type="transmembrane region" description="Helical" evidence="7">
    <location>
        <begin position="353"/>
        <end position="376"/>
    </location>
</feature>
<feature type="transmembrane region" description="Helical" evidence="7">
    <location>
        <begin position="323"/>
        <end position="341"/>
    </location>
</feature>
<feature type="transmembrane region" description="Helical" evidence="7">
    <location>
        <begin position="483"/>
        <end position="503"/>
    </location>
</feature>
<feature type="transmembrane region" description="Helical" evidence="7">
    <location>
        <begin position="12"/>
        <end position="32"/>
    </location>
</feature>
<keyword evidence="4 7" id="KW-0812">Transmembrane</keyword>
<evidence type="ECO:0000256" key="6">
    <source>
        <dbReference type="ARBA" id="ARBA00023136"/>
    </source>
</evidence>
<evidence type="ECO:0000256" key="7">
    <source>
        <dbReference type="SAM" id="Phobius"/>
    </source>
</evidence>
<accession>A0A381QE68</accession>
<reference evidence="8" key="1">
    <citation type="submission" date="2018-05" db="EMBL/GenBank/DDBJ databases">
        <authorList>
            <person name="Lanie J.A."/>
            <person name="Ng W.-L."/>
            <person name="Kazmierczak K.M."/>
            <person name="Andrzejewski T.M."/>
            <person name="Davidsen T.M."/>
            <person name="Wayne K.J."/>
            <person name="Tettelin H."/>
            <person name="Glass J.I."/>
            <person name="Rusch D."/>
            <person name="Podicherti R."/>
            <person name="Tsui H.-C.T."/>
            <person name="Winkler M.E."/>
        </authorList>
    </citation>
    <scope>NUCLEOTIDE SEQUENCE</scope>
</reference>
<evidence type="ECO:0000256" key="4">
    <source>
        <dbReference type="ARBA" id="ARBA00022692"/>
    </source>
</evidence>